<proteinExistence type="predicted"/>
<reference evidence="5" key="2">
    <citation type="submission" date="2021-02" db="EMBL/GenBank/DDBJ databases">
        <title>Infant gut strain persistence is associated with maternal origin, phylogeny, and functional potential including surface adhesion and iron acquisition.</title>
        <authorList>
            <person name="Lou Y.C."/>
        </authorList>
    </citation>
    <scope>NUCLEOTIDE SEQUENCE</scope>
    <source>
        <strain evidence="5">L2_039_000G1_dasL2_039_000G1_maxbin2.maxbin.077</strain>
    </source>
</reference>
<accession>A0A3E2U867</accession>
<dbReference type="SMART" id="SM00345">
    <property type="entry name" value="HTH_GNTR"/>
    <property type="match status" value="1"/>
</dbReference>
<keyword evidence="2" id="KW-0238">DNA-binding</keyword>
<dbReference type="InterPro" id="IPR011711">
    <property type="entry name" value="GntR_C"/>
</dbReference>
<dbReference type="PANTHER" id="PTHR43537:SF5">
    <property type="entry name" value="UXU OPERON TRANSCRIPTIONAL REGULATOR"/>
    <property type="match status" value="1"/>
</dbReference>
<dbReference type="Pfam" id="PF07729">
    <property type="entry name" value="FCD"/>
    <property type="match status" value="1"/>
</dbReference>
<dbReference type="Proteomes" id="UP000260991">
    <property type="component" value="Unassembled WGS sequence"/>
</dbReference>
<evidence type="ECO:0000313" key="7">
    <source>
        <dbReference type="Proteomes" id="UP000260991"/>
    </source>
</evidence>
<feature type="domain" description="HTH gntR-type" evidence="4">
    <location>
        <begin position="10"/>
        <end position="78"/>
    </location>
</feature>
<dbReference type="PANTHER" id="PTHR43537">
    <property type="entry name" value="TRANSCRIPTIONAL REGULATOR, GNTR FAMILY"/>
    <property type="match status" value="1"/>
</dbReference>
<dbReference type="SUPFAM" id="SSF46785">
    <property type="entry name" value="Winged helix' DNA-binding domain"/>
    <property type="match status" value="1"/>
</dbReference>
<dbReference type="InterPro" id="IPR036390">
    <property type="entry name" value="WH_DNA-bd_sf"/>
</dbReference>
<dbReference type="Gene3D" id="1.20.120.530">
    <property type="entry name" value="GntR ligand-binding domain-like"/>
    <property type="match status" value="1"/>
</dbReference>
<organism evidence="6 7">
    <name type="scientific">Faecalibacterium prausnitzii</name>
    <dbReference type="NCBI Taxonomy" id="853"/>
    <lineage>
        <taxon>Bacteria</taxon>
        <taxon>Bacillati</taxon>
        <taxon>Bacillota</taxon>
        <taxon>Clostridia</taxon>
        <taxon>Eubacteriales</taxon>
        <taxon>Oscillospiraceae</taxon>
        <taxon>Faecalibacterium</taxon>
    </lineage>
</organism>
<dbReference type="EMBL" id="QVER01000004">
    <property type="protein sequence ID" value="RGB92385.1"/>
    <property type="molecule type" value="Genomic_DNA"/>
</dbReference>
<name>A0A3E2U867_9FIRM</name>
<evidence type="ECO:0000256" key="1">
    <source>
        <dbReference type="ARBA" id="ARBA00023015"/>
    </source>
</evidence>
<evidence type="ECO:0000313" key="5">
    <source>
        <dbReference type="EMBL" id="MBS6620915.1"/>
    </source>
</evidence>
<dbReference type="Proteomes" id="UP000811365">
    <property type="component" value="Unassembled WGS sequence"/>
</dbReference>
<dbReference type="RefSeq" id="WP_158402638.1">
    <property type="nucleotide sequence ID" value="NZ_CP065376.1"/>
</dbReference>
<dbReference type="PRINTS" id="PR00035">
    <property type="entry name" value="HTHGNTR"/>
</dbReference>
<evidence type="ECO:0000256" key="2">
    <source>
        <dbReference type="ARBA" id="ARBA00023125"/>
    </source>
</evidence>
<dbReference type="InterPro" id="IPR036388">
    <property type="entry name" value="WH-like_DNA-bd_sf"/>
</dbReference>
<dbReference type="CDD" id="cd07377">
    <property type="entry name" value="WHTH_GntR"/>
    <property type="match status" value="1"/>
</dbReference>
<dbReference type="Gene3D" id="1.10.10.10">
    <property type="entry name" value="Winged helix-like DNA-binding domain superfamily/Winged helix DNA-binding domain"/>
    <property type="match status" value="1"/>
</dbReference>
<comment type="caution">
    <text evidence="6">The sequence shown here is derived from an EMBL/GenBank/DDBJ whole genome shotgun (WGS) entry which is preliminary data.</text>
</comment>
<reference evidence="6 7" key="1">
    <citation type="submission" date="2018-08" db="EMBL/GenBank/DDBJ databases">
        <title>A genome reference for cultivated species of the human gut microbiota.</title>
        <authorList>
            <person name="Zou Y."/>
            <person name="Xue W."/>
            <person name="Luo G."/>
        </authorList>
    </citation>
    <scope>NUCLEOTIDE SEQUENCE [LARGE SCALE GENOMIC DNA]</scope>
    <source>
        <strain evidence="6 7">AF32-8AC</strain>
    </source>
</reference>
<dbReference type="GO" id="GO:0003700">
    <property type="term" value="F:DNA-binding transcription factor activity"/>
    <property type="evidence" value="ECO:0007669"/>
    <property type="project" value="InterPro"/>
</dbReference>
<dbReference type="AlphaFoldDB" id="A0A3E2U867"/>
<keyword evidence="1" id="KW-0805">Transcription regulation</keyword>
<dbReference type="InterPro" id="IPR008920">
    <property type="entry name" value="TF_FadR/GntR_C"/>
</dbReference>
<dbReference type="InterPro" id="IPR000524">
    <property type="entry name" value="Tscrpt_reg_HTH_GntR"/>
</dbReference>
<evidence type="ECO:0000256" key="3">
    <source>
        <dbReference type="ARBA" id="ARBA00023163"/>
    </source>
</evidence>
<dbReference type="EMBL" id="JAGZYH010000004">
    <property type="protein sequence ID" value="MBS6620915.1"/>
    <property type="molecule type" value="Genomic_DNA"/>
</dbReference>
<protein>
    <submittedName>
        <fullName evidence="6">FadR family transcriptional regulator</fullName>
    </submittedName>
</protein>
<sequence length="241" mass="27593">MSSFSGIKNTLLAEQVEEQLYEYITKLPLKAGDKLPNEFKLAEMFGVGRSTVREAVKLLVSRNVLETRRGSGTYVKDLVPTDLDPLNLRNVEDKVTLAMNLVDLRLILEPGIAELAAYNATNEEIEHLKDLCDTVEYKIEHDLYYIQDDIDFHTYIARCSKNKVVEQIISIIETAVLMFANLTHRRLRQETIITHRAITKSIAEHDPVGARSAMTMHISYNRAAIKEIYDARNRELENQEQ</sequence>
<evidence type="ECO:0000259" key="4">
    <source>
        <dbReference type="PROSITE" id="PS50949"/>
    </source>
</evidence>
<dbReference type="SUPFAM" id="SSF48008">
    <property type="entry name" value="GntR ligand-binding domain-like"/>
    <property type="match status" value="1"/>
</dbReference>
<dbReference type="GO" id="GO:0003677">
    <property type="term" value="F:DNA binding"/>
    <property type="evidence" value="ECO:0007669"/>
    <property type="project" value="UniProtKB-KW"/>
</dbReference>
<dbReference type="PROSITE" id="PS50949">
    <property type="entry name" value="HTH_GNTR"/>
    <property type="match status" value="1"/>
</dbReference>
<dbReference type="Pfam" id="PF00392">
    <property type="entry name" value="GntR"/>
    <property type="match status" value="1"/>
</dbReference>
<keyword evidence="3" id="KW-0804">Transcription</keyword>
<evidence type="ECO:0000313" key="6">
    <source>
        <dbReference type="EMBL" id="RGB92385.1"/>
    </source>
</evidence>
<gene>
    <name evidence="6" type="ORF">DWZ46_04720</name>
    <name evidence="5" type="ORF">KH315_01930</name>
</gene>
<dbReference type="SMART" id="SM00895">
    <property type="entry name" value="FCD"/>
    <property type="match status" value="1"/>
</dbReference>